<protein>
    <submittedName>
        <fullName evidence="11">Receptor-transporting protein 4</fullName>
    </submittedName>
</protein>
<dbReference type="RefSeq" id="XP_006871958.1">
    <property type="nucleotide sequence ID" value="XM_006871896.1"/>
</dbReference>
<dbReference type="GO" id="GO:0008270">
    <property type="term" value="F:zinc ion binding"/>
    <property type="evidence" value="ECO:0007669"/>
    <property type="project" value="UniProtKB-KW"/>
</dbReference>
<comment type="subcellular location">
    <subcellularLocation>
        <location evidence="1">Membrane</location>
        <topology evidence="1">Single-pass membrane protein</topology>
    </subcellularLocation>
</comment>
<dbReference type="Pfam" id="PF13695">
    <property type="entry name" value="Zn_ribbon_3CxxC"/>
    <property type="match status" value="1"/>
</dbReference>
<keyword evidence="10" id="KW-1185">Reference proteome</keyword>
<dbReference type="PANTHER" id="PTHR14402">
    <property type="entry name" value="RECEPTOR TRANSPORTING PROTEIN"/>
    <property type="match status" value="1"/>
</dbReference>
<dbReference type="OrthoDB" id="8121437at2759"/>
<evidence type="ECO:0000256" key="8">
    <source>
        <dbReference type="SAM" id="Phobius"/>
    </source>
</evidence>
<name>A0A9B0TWA1_CHRAS</name>
<evidence type="ECO:0000256" key="6">
    <source>
        <dbReference type="ARBA" id="ARBA00022989"/>
    </source>
</evidence>
<evidence type="ECO:0000256" key="7">
    <source>
        <dbReference type="ARBA" id="ARBA00023136"/>
    </source>
</evidence>
<dbReference type="GO" id="GO:0001580">
    <property type="term" value="P:detection of chemical stimulus involved in sensory perception of bitter taste"/>
    <property type="evidence" value="ECO:0007669"/>
    <property type="project" value="TreeGrafter"/>
</dbReference>
<evidence type="ECO:0000256" key="5">
    <source>
        <dbReference type="ARBA" id="ARBA00022833"/>
    </source>
</evidence>
<feature type="domain" description="3CxxC-type" evidence="9">
    <location>
        <begin position="48"/>
        <end position="160"/>
    </location>
</feature>
<dbReference type="SMART" id="SM01328">
    <property type="entry name" value="zf-3CxxC"/>
    <property type="match status" value="1"/>
</dbReference>
<keyword evidence="6 8" id="KW-1133">Transmembrane helix</keyword>
<organism evidence="10 11">
    <name type="scientific">Chrysochloris asiatica</name>
    <name type="common">Cape golden mole</name>
    <dbReference type="NCBI Taxonomy" id="185453"/>
    <lineage>
        <taxon>Eukaryota</taxon>
        <taxon>Metazoa</taxon>
        <taxon>Chordata</taxon>
        <taxon>Craniata</taxon>
        <taxon>Vertebrata</taxon>
        <taxon>Euteleostomi</taxon>
        <taxon>Mammalia</taxon>
        <taxon>Eutheria</taxon>
        <taxon>Afrotheria</taxon>
        <taxon>Chrysochloridae</taxon>
        <taxon>Chrysochlorinae</taxon>
        <taxon>Chrysochloris</taxon>
    </lineage>
</organism>
<dbReference type="GO" id="GO:0031849">
    <property type="term" value="F:olfactory receptor binding"/>
    <property type="evidence" value="ECO:0007669"/>
    <property type="project" value="TreeGrafter"/>
</dbReference>
<dbReference type="GeneID" id="102837001"/>
<evidence type="ECO:0000256" key="3">
    <source>
        <dbReference type="ARBA" id="ARBA00022723"/>
    </source>
</evidence>
<proteinExistence type="predicted"/>
<keyword evidence="2 8" id="KW-0812">Transmembrane</keyword>
<gene>
    <name evidence="11" type="primary">RTP4</name>
</gene>
<keyword evidence="4" id="KW-0863">Zinc-finger</keyword>
<dbReference type="InterPro" id="IPR026096">
    <property type="entry name" value="R-trans_p"/>
</dbReference>
<dbReference type="GO" id="GO:0006612">
    <property type="term" value="P:protein targeting to membrane"/>
    <property type="evidence" value="ECO:0007669"/>
    <property type="project" value="TreeGrafter"/>
</dbReference>
<dbReference type="AlphaFoldDB" id="A0A9B0TWA1"/>
<evidence type="ECO:0000256" key="2">
    <source>
        <dbReference type="ARBA" id="ARBA00022692"/>
    </source>
</evidence>
<keyword evidence="3" id="KW-0479">Metal-binding</keyword>
<evidence type="ECO:0000256" key="1">
    <source>
        <dbReference type="ARBA" id="ARBA00004167"/>
    </source>
</evidence>
<evidence type="ECO:0000259" key="9">
    <source>
        <dbReference type="SMART" id="SM01328"/>
    </source>
</evidence>
<evidence type="ECO:0000313" key="11">
    <source>
        <dbReference type="RefSeq" id="XP_006871958.1"/>
    </source>
</evidence>
<dbReference type="CTD" id="64108"/>
<dbReference type="GO" id="GO:0016020">
    <property type="term" value="C:membrane"/>
    <property type="evidence" value="ECO:0007669"/>
    <property type="project" value="UniProtKB-SubCell"/>
</dbReference>
<accession>A0A9B0TWA1</accession>
<dbReference type="GO" id="GO:0051205">
    <property type="term" value="P:protein insertion into membrane"/>
    <property type="evidence" value="ECO:0007669"/>
    <property type="project" value="TreeGrafter"/>
</dbReference>
<dbReference type="Proteomes" id="UP000504623">
    <property type="component" value="Unplaced"/>
</dbReference>
<reference evidence="11" key="1">
    <citation type="submission" date="2025-08" db="UniProtKB">
        <authorList>
            <consortium name="RefSeq"/>
        </authorList>
    </citation>
    <scope>IDENTIFICATION</scope>
    <source>
        <tissue evidence="11">Spleen</tissue>
    </source>
</reference>
<sequence length="266" mass="30285">MALDINSWEQIFQDLIQQVEPWARWTLKLDETLQPDCMSPGWKQYQQKAFGRFQCSSCQRRWASAKVQVLCQMYWEHWRSQGQVLMRFFAQRCKKCHGSQFEKPEFSSESTMMILNNLVQRILERFYSVDMRTAPPIPVTAEVPLQGPHDTTNCEACLLGFCTWDLQNLVAQPPTTSLSYVDIGRYSPSLGDGFVQTPARNQSANVRAYTDRTGPIATSSSSGRLSPDSTFLPPSENWPTLRFMYVIGVLVALSAVIATRSCMSKE</sequence>
<dbReference type="InterPro" id="IPR027377">
    <property type="entry name" value="ZAR1/RTP1-5-like_Znf-3CxxC"/>
</dbReference>
<evidence type="ECO:0000313" key="10">
    <source>
        <dbReference type="Proteomes" id="UP000504623"/>
    </source>
</evidence>
<keyword evidence="11" id="KW-0675">Receptor</keyword>
<dbReference type="PANTHER" id="PTHR14402:SF8">
    <property type="entry name" value="RECEPTOR-TRANSPORTING PROTEIN 4"/>
    <property type="match status" value="1"/>
</dbReference>
<dbReference type="GO" id="GO:0005737">
    <property type="term" value="C:cytoplasm"/>
    <property type="evidence" value="ECO:0007669"/>
    <property type="project" value="TreeGrafter"/>
</dbReference>
<evidence type="ECO:0000256" key="4">
    <source>
        <dbReference type="ARBA" id="ARBA00022771"/>
    </source>
</evidence>
<keyword evidence="5" id="KW-0862">Zinc</keyword>
<feature type="transmembrane region" description="Helical" evidence="8">
    <location>
        <begin position="243"/>
        <end position="263"/>
    </location>
</feature>
<keyword evidence="7 8" id="KW-0472">Membrane</keyword>